<name>A0A6C0FY34_9BACL</name>
<keyword evidence="2" id="KW-1185">Reference proteome</keyword>
<dbReference type="EMBL" id="CP048209">
    <property type="protein sequence ID" value="QHT59879.1"/>
    <property type="molecule type" value="Genomic_DNA"/>
</dbReference>
<reference evidence="1 2" key="1">
    <citation type="submission" date="2020-01" db="EMBL/GenBank/DDBJ databases">
        <title>Paenibacillus sp. nov., isolated from tomato rhizosphere.</title>
        <authorList>
            <person name="Weon H.-Y."/>
            <person name="Lee S.A."/>
        </authorList>
    </citation>
    <scope>NUCLEOTIDE SEQUENCE [LARGE SCALE GENOMIC DNA]</scope>
    <source>
        <strain evidence="1 2">12200R-189</strain>
    </source>
</reference>
<dbReference type="KEGG" id="plyc:GXP70_07895"/>
<organism evidence="1 2">
    <name type="scientific">Paenibacillus lycopersici</name>
    <dbReference type="NCBI Taxonomy" id="2704462"/>
    <lineage>
        <taxon>Bacteria</taxon>
        <taxon>Bacillati</taxon>
        <taxon>Bacillota</taxon>
        <taxon>Bacilli</taxon>
        <taxon>Bacillales</taxon>
        <taxon>Paenibacillaceae</taxon>
        <taxon>Paenibacillus</taxon>
    </lineage>
</organism>
<gene>
    <name evidence="1" type="ORF">GXP70_07895</name>
</gene>
<proteinExistence type="predicted"/>
<evidence type="ECO:0000313" key="1">
    <source>
        <dbReference type="EMBL" id="QHT59879.1"/>
    </source>
</evidence>
<dbReference type="RefSeq" id="WP_162355945.1">
    <property type="nucleotide sequence ID" value="NZ_CP048209.1"/>
</dbReference>
<sequence>MHERIQVKLTVDLTQYLNGLVAGTEGYTIGNYGIWSRANDNFTGVHFPGLGSLDVLWSSLEIIDQKYLEEMEIQRKQRLEEFKTAKNITKYVGPRGGFKGLSFEYTKSNGTSVSYSNGFKQESEKLIEYFKELNLEIEEKLR</sequence>
<dbReference type="AlphaFoldDB" id="A0A6C0FY34"/>
<evidence type="ECO:0000313" key="2">
    <source>
        <dbReference type="Proteomes" id="UP000476064"/>
    </source>
</evidence>
<accession>A0A6C0FY34</accession>
<protein>
    <submittedName>
        <fullName evidence="1">Uncharacterized protein</fullName>
    </submittedName>
</protein>
<dbReference type="Proteomes" id="UP000476064">
    <property type="component" value="Chromosome"/>
</dbReference>